<evidence type="ECO:0000256" key="4">
    <source>
        <dbReference type="ARBA" id="ARBA00023014"/>
    </source>
</evidence>
<evidence type="ECO:0000256" key="1">
    <source>
        <dbReference type="ARBA" id="ARBA00005806"/>
    </source>
</evidence>
<comment type="similarity">
    <text evidence="1">Belongs to the FldB/FldC dehydratase alpha/beta subunit family.</text>
</comment>
<keyword evidence="6" id="KW-1185">Reference proteome</keyword>
<dbReference type="Gene3D" id="1.20.1270.370">
    <property type="match status" value="1"/>
</dbReference>
<keyword evidence="2" id="KW-0479">Metal-binding</keyword>
<dbReference type="Gene3D" id="3.40.50.11890">
    <property type="match status" value="1"/>
</dbReference>
<keyword evidence="3" id="KW-0408">Iron</keyword>
<evidence type="ECO:0000313" key="5">
    <source>
        <dbReference type="EMBL" id="MBA2880212.1"/>
    </source>
</evidence>
<dbReference type="GO" id="GO:0051536">
    <property type="term" value="F:iron-sulfur cluster binding"/>
    <property type="evidence" value="ECO:0007669"/>
    <property type="project" value="UniProtKB-KW"/>
</dbReference>
<name>A0A7W0C6V1_9BACT</name>
<dbReference type="Gene3D" id="3.40.50.11900">
    <property type="match status" value="1"/>
</dbReference>
<dbReference type="GO" id="GO:0046872">
    <property type="term" value="F:metal ion binding"/>
    <property type="evidence" value="ECO:0007669"/>
    <property type="project" value="UniProtKB-KW"/>
</dbReference>
<dbReference type="PANTHER" id="PTHR30548:SF4">
    <property type="entry name" value="SUBUNIT OF OXYGEN-SENSITIVE 2-HYDROXYISOCAPROYL-COA DEHYDRATASE"/>
    <property type="match status" value="1"/>
</dbReference>
<proteinExistence type="inferred from homology"/>
<keyword evidence="4" id="KW-0411">Iron-sulfur</keyword>
<dbReference type="EMBL" id="JACDUS010000001">
    <property type="protein sequence ID" value="MBA2880212.1"/>
    <property type="molecule type" value="Genomic_DNA"/>
</dbReference>
<reference evidence="5 6" key="1">
    <citation type="submission" date="2020-07" db="EMBL/GenBank/DDBJ databases">
        <title>Genomic Encyclopedia of Type Strains, Phase IV (KMG-IV): sequencing the most valuable type-strain genomes for metagenomic binning, comparative biology and taxonomic classification.</title>
        <authorList>
            <person name="Goeker M."/>
        </authorList>
    </citation>
    <scope>NUCLEOTIDE SEQUENCE [LARGE SCALE GENOMIC DNA]</scope>
    <source>
        <strain evidence="5 6">DSM 17721</strain>
    </source>
</reference>
<dbReference type="AlphaFoldDB" id="A0A7W0C6V1"/>
<dbReference type="PANTHER" id="PTHR30548">
    <property type="entry name" value="2-HYDROXYGLUTARYL-COA DEHYDRATASE, D-COMPONENT-RELATED"/>
    <property type="match status" value="1"/>
</dbReference>
<organism evidence="5 6">
    <name type="scientific">Desulfosalsimonas propionicica</name>
    <dbReference type="NCBI Taxonomy" id="332175"/>
    <lineage>
        <taxon>Bacteria</taxon>
        <taxon>Pseudomonadati</taxon>
        <taxon>Thermodesulfobacteriota</taxon>
        <taxon>Desulfobacteria</taxon>
        <taxon>Desulfobacterales</taxon>
        <taxon>Desulfosalsimonadaceae</taxon>
        <taxon>Desulfosalsimonas</taxon>
    </lineage>
</organism>
<dbReference type="InterPro" id="IPR010327">
    <property type="entry name" value="FldB/FldC_alpha/beta"/>
</dbReference>
<comment type="caution">
    <text evidence="5">The sequence shown here is derived from an EMBL/GenBank/DDBJ whole genome shotgun (WGS) entry which is preliminary data.</text>
</comment>
<sequence>MQITPAYFENLVQSPCSDLLAKAMENGRIPVGYTCSYVPEVLLSVGDLVPVRVHAPGVYGTEMADIYLSGVTCSYIRSLLEFALDDQYEFLEGWVFAASCDHLRRLCDNLDYLLQPDFIHILDVPHRIGDAALAWYTDELGELTRKLAGHFHADFSETALAHAIRDHNEFAALVSEIGDLRKAPHPPISGSEFHALMMAAQTSPKTLLMDPVRRFRDALSQKALYRDYRARLLVAGGQINEPAYIQAIESVGGLVVADHFCTGSIPGLTPISMNGSPLDAIAAHYLGRTACPRMMENFNDRVDAILAGASAYNADGVILEHIKFCDIWGIEAAAMAGRIKAAGIPVLNLEREYSATGEGQLKTRVQAFIESMGK</sequence>
<protein>
    <submittedName>
        <fullName evidence="5">Benzoyl-CoA reductase/2-hydroxyglutaryl-CoA dehydratase subunit BcrC/BadD/HgdB</fullName>
    </submittedName>
</protein>
<evidence type="ECO:0000256" key="2">
    <source>
        <dbReference type="ARBA" id="ARBA00022723"/>
    </source>
</evidence>
<dbReference type="Proteomes" id="UP000525298">
    <property type="component" value="Unassembled WGS sequence"/>
</dbReference>
<gene>
    <name evidence="5" type="ORF">HNR65_000519</name>
</gene>
<dbReference type="Pfam" id="PF06050">
    <property type="entry name" value="HGD-D"/>
    <property type="match status" value="1"/>
</dbReference>
<accession>A0A7W0C6V1</accession>
<dbReference type="RefSeq" id="WP_181549867.1">
    <property type="nucleotide sequence ID" value="NZ_JACDUS010000001.1"/>
</dbReference>
<evidence type="ECO:0000313" key="6">
    <source>
        <dbReference type="Proteomes" id="UP000525298"/>
    </source>
</evidence>
<evidence type="ECO:0000256" key="3">
    <source>
        <dbReference type="ARBA" id="ARBA00023004"/>
    </source>
</evidence>